<sequence length="92" mass="10295">MPSPTTAPVAPHDGPLEDSWATQHIHMRECKAPSPPLWRFCWPASLLQDARSLLSEVEDARGRVPSRMPSSSSSPSHRACNFGRFWSRSSHE</sequence>
<accession>A0A8T0UBG9</accession>
<evidence type="ECO:0000313" key="3">
    <source>
        <dbReference type="Proteomes" id="UP000823388"/>
    </source>
</evidence>
<dbReference type="EMBL" id="CM029042">
    <property type="protein sequence ID" value="KAG2622012.1"/>
    <property type="molecule type" value="Genomic_DNA"/>
</dbReference>
<name>A0A8T0UBG9_PANVG</name>
<reference evidence="2" key="1">
    <citation type="submission" date="2020-05" db="EMBL/GenBank/DDBJ databases">
        <title>WGS assembly of Panicum virgatum.</title>
        <authorList>
            <person name="Lovell J.T."/>
            <person name="Jenkins J."/>
            <person name="Shu S."/>
            <person name="Juenger T.E."/>
            <person name="Schmutz J."/>
        </authorList>
    </citation>
    <scope>NUCLEOTIDE SEQUENCE</scope>
    <source>
        <strain evidence="2">AP13</strain>
    </source>
</reference>
<evidence type="ECO:0000313" key="2">
    <source>
        <dbReference type="EMBL" id="KAG2622012.1"/>
    </source>
</evidence>
<feature type="compositionally biased region" description="Low complexity" evidence="1">
    <location>
        <begin position="65"/>
        <end position="76"/>
    </location>
</feature>
<organism evidence="2 3">
    <name type="scientific">Panicum virgatum</name>
    <name type="common">Blackwell switchgrass</name>
    <dbReference type="NCBI Taxonomy" id="38727"/>
    <lineage>
        <taxon>Eukaryota</taxon>
        <taxon>Viridiplantae</taxon>
        <taxon>Streptophyta</taxon>
        <taxon>Embryophyta</taxon>
        <taxon>Tracheophyta</taxon>
        <taxon>Spermatophyta</taxon>
        <taxon>Magnoliopsida</taxon>
        <taxon>Liliopsida</taxon>
        <taxon>Poales</taxon>
        <taxon>Poaceae</taxon>
        <taxon>PACMAD clade</taxon>
        <taxon>Panicoideae</taxon>
        <taxon>Panicodae</taxon>
        <taxon>Paniceae</taxon>
        <taxon>Panicinae</taxon>
        <taxon>Panicum</taxon>
        <taxon>Panicum sect. Hiantes</taxon>
    </lineage>
</organism>
<proteinExistence type="predicted"/>
<protein>
    <submittedName>
        <fullName evidence="2">Uncharacterized protein</fullName>
    </submittedName>
</protein>
<gene>
    <name evidence="2" type="ORF">PVAP13_3NG295088</name>
</gene>
<feature type="region of interest" description="Disordered" evidence="1">
    <location>
        <begin position="60"/>
        <end position="81"/>
    </location>
</feature>
<dbReference type="Proteomes" id="UP000823388">
    <property type="component" value="Chromosome 3N"/>
</dbReference>
<comment type="caution">
    <text evidence="2">The sequence shown here is derived from an EMBL/GenBank/DDBJ whole genome shotgun (WGS) entry which is preliminary data.</text>
</comment>
<keyword evidence="3" id="KW-1185">Reference proteome</keyword>
<evidence type="ECO:0000256" key="1">
    <source>
        <dbReference type="SAM" id="MobiDB-lite"/>
    </source>
</evidence>
<dbReference type="AlphaFoldDB" id="A0A8T0UBG9"/>